<evidence type="ECO:0000256" key="2">
    <source>
        <dbReference type="ARBA" id="ARBA00023186"/>
    </source>
</evidence>
<accession>X1L3S1</accession>
<dbReference type="SUPFAM" id="SSF51064">
    <property type="entry name" value="Head domain of nucleotide exchange factor GrpE"/>
    <property type="match status" value="1"/>
</dbReference>
<dbReference type="GO" id="GO:0051082">
    <property type="term" value="F:unfolded protein binding"/>
    <property type="evidence" value="ECO:0007669"/>
    <property type="project" value="TreeGrafter"/>
</dbReference>
<dbReference type="SUPFAM" id="SSF58014">
    <property type="entry name" value="Coiled-coil domain of nucleotide exchange factor GrpE"/>
    <property type="match status" value="1"/>
</dbReference>
<evidence type="ECO:0000256" key="3">
    <source>
        <dbReference type="SAM" id="Coils"/>
    </source>
</evidence>
<gene>
    <name evidence="4" type="ORF">S03H2_58507</name>
</gene>
<dbReference type="InterPro" id="IPR013805">
    <property type="entry name" value="GrpE_CC"/>
</dbReference>
<dbReference type="PANTHER" id="PTHR21237:SF23">
    <property type="entry name" value="GRPE PROTEIN HOMOLOG, MITOCHONDRIAL"/>
    <property type="match status" value="1"/>
</dbReference>
<dbReference type="Gene3D" id="3.90.20.20">
    <property type="match status" value="1"/>
</dbReference>
<dbReference type="PANTHER" id="PTHR21237">
    <property type="entry name" value="GRPE PROTEIN"/>
    <property type="match status" value="1"/>
</dbReference>
<evidence type="ECO:0000313" key="4">
    <source>
        <dbReference type="EMBL" id="GAH88843.1"/>
    </source>
</evidence>
<dbReference type="CDD" id="cd00446">
    <property type="entry name" value="GrpE"/>
    <property type="match status" value="1"/>
</dbReference>
<reference evidence="4" key="1">
    <citation type="journal article" date="2014" name="Front. Microbiol.">
        <title>High frequency of phylogenetically diverse reductive dehalogenase-homologous genes in deep subseafloor sedimentary metagenomes.</title>
        <authorList>
            <person name="Kawai M."/>
            <person name="Futagami T."/>
            <person name="Toyoda A."/>
            <person name="Takaki Y."/>
            <person name="Nishi S."/>
            <person name="Hori S."/>
            <person name="Arai W."/>
            <person name="Tsubouchi T."/>
            <person name="Morono Y."/>
            <person name="Uchiyama I."/>
            <person name="Ito T."/>
            <person name="Fujiyama A."/>
            <person name="Inagaki F."/>
            <person name="Takami H."/>
        </authorList>
    </citation>
    <scope>NUCLEOTIDE SEQUENCE</scope>
    <source>
        <strain evidence="4">Expedition CK06-06</strain>
    </source>
</reference>
<dbReference type="InterPro" id="IPR009012">
    <property type="entry name" value="GrpE_head"/>
</dbReference>
<keyword evidence="3" id="KW-0175">Coiled coil</keyword>
<comment type="similarity">
    <text evidence="1">Belongs to the GrpE family.</text>
</comment>
<dbReference type="GO" id="GO:0000774">
    <property type="term" value="F:adenyl-nucleotide exchange factor activity"/>
    <property type="evidence" value="ECO:0007669"/>
    <property type="project" value="InterPro"/>
</dbReference>
<dbReference type="EMBL" id="BARU01037565">
    <property type="protein sequence ID" value="GAH88843.1"/>
    <property type="molecule type" value="Genomic_DNA"/>
</dbReference>
<dbReference type="Gene3D" id="2.30.22.10">
    <property type="entry name" value="Head domain of nucleotide exchange factor GrpE"/>
    <property type="match status" value="1"/>
</dbReference>
<organism evidence="4">
    <name type="scientific">marine sediment metagenome</name>
    <dbReference type="NCBI Taxonomy" id="412755"/>
    <lineage>
        <taxon>unclassified sequences</taxon>
        <taxon>metagenomes</taxon>
        <taxon>ecological metagenomes</taxon>
    </lineage>
</organism>
<feature type="coiled-coil region" evidence="3">
    <location>
        <begin position="48"/>
        <end position="161"/>
    </location>
</feature>
<dbReference type="GO" id="GO:0042803">
    <property type="term" value="F:protein homodimerization activity"/>
    <property type="evidence" value="ECO:0007669"/>
    <property type="project" value="InterPro"/>
</dbReference>
<dbReference type="PRINTS" id="PR00773">
    <property type="entry name" value="GRPEPROTEIN"/>
</dbReference>
<proteinExistence type="inferred from homology"/>
<evidence type="ECO:0000256" key="1">
    <source>
        <dbReference type="ARBA" id="ARBA00009054"/>
    </source>
</evidence>
<evidence type="ECO:0008006" key="5">
    <source>
        <dbReference type="Google" id="ProtNLM"/>
    </source>
</evidence>
<comment type="caution">
    <text evidence="4">The sequence shown here is derived from an EMBL/GenBank/DDBJ whole genome shotgun (WGS) entry which is preliminary data.</text>
</comment>
<dbReference type="GO" id="GO:0051087">
    <property type="term" value="F:protein-folding chaperone binding"/>
    <property type="evidence" value="ECO:0007669"/>
    <property type="project" value="InterPro"/>
</dbReference>
<keyword evidence="2" id="KW-0143">Chaperone</keyword>
<dbReference type="PROSITE" id="PS01071">
    <property type="entry name" value="GRPE"/>
    <property type="match status" value="1"/>
</dbReference>
<name>X1L3S1_9ZZZZ</name>
<dbReference type="HAMAP" id="MF_01151">
    <property type="entry name" value="GrpE"/>
    <property type="match status" value="1"/>
</dbReference>
<feature type="non-terminal residue" evidence="4">
    <location>
        <position position="1"/>
    </location>
</feature>
<dbReference type="AlphaFoldDB" id="X1L3S1"/>
<dbReference type="Pfam" id="PF01025">
    <property type="entry name" value="GrpE"/>
    <property type="match status" value="1"/>
</dbReference>
<dbReference type="InterPro" id="IPR000740">
    <property type="entry name" value="GrpE"/>
</dbReference>
<dbReference type="GO" id="GO:0006457">
    <property type="term" value="P:protein folding"/>
    <property type="evidence" value="ECO:0007669"/>
    <property type="project" value="InterPro"/>
</dbReference>
<sequence>KERFMSNDSSSANNGIKEFTEGVERLLNEIGGCIESVEKELSKLSGVKGELNGIVKELERRKAMLEQEVSGEELEEIGDAVAILEEEAEAKKRKTEEILKREEAGEYLTDLKYLKAEFENYKRRAEKGKREFADYLIEGVMMELVDVMDNLEAATEHAKENVQSEGLVKGVEMTLKRFKEVLEKEGITEIKAEGEKFDPFGHEVVSKEVNETYPENTVIEVIRKGYVHREKVVRPALVKIAVKGKR</sequence>
<protein>
    <recommendedName>
        <fullName evidence="5">Nucleotide exchange factor GrpE</fullName>
    </recommendedName>
</protein>